<organism evidence="1 2">
    <name type="scientific">Aeromonas sobria</name>
    <dbReference type="NCBI Taxonomy" id="646"/>
    <lineage>
        <taxon>Bacteria</taxon>
        <taxon>Pseudomonadati</taxon>
        <taxon>Pseudomonadota</taxon>
        <taxon>Gammaproteobacteria</taxon>
        <taxon>Aeromonadales</taxon>
        <taxon>Aeromonadaceae</taxon>
        <taxon>Aeromonas</taxon>
    </lineage>
</organism>
<dbReference type="AlphaFoldDB" id="A0A2N3IVB7"/>
<keyword evidence="2" id="KW-1185">Reference proteome</keyword>
<proteinExistence type="predicted"/>
<evidence type="ECO:0008006" key="3">
    <source>
        <dbReference type="Google" id="ProtNLM"/>
    </source>
</evidence>
<protein>
    <recommendedName>
        <fullName evidence="3">NERD domain-containing protein</fullName>
    </recommendedName>
</protein>
<reference evidence="1 2" key="1">
    <citation type="journal article" date="2017" name="Front. Microbiol.">
        <title>Strong Genomic and Phenotypic Heterogeneity in the Aeromonas sobria Species Complex.</title>
        <authorList>
            <person name="Gauthier J."/>
            <person name="Vincent A.T."/>
            <person name="Charette S.J."/>
            <person name="Derome N."/>
        </authorList>
    </citation>
    <scope>NUCLEOTIDE SEQUENCE [LARGE SCALE GENOMIC DNA]</scope>
    <source>
        <strain evidence="1 2">TM18</strain>
    </source>
</reference>
<sequence>MQVFLDQLMDRLHRRYTHIFSNYYPAHGSTGFTERNLTNNFVSAMESLYPGTSFSWFEAPICTTDNKHLDAVVFTETEVFFIEAKRFTAPQSKTHSIRNDLERMQSAESQKLIELGLLKPIKRQRYAVVLADVWTETKGKRQIFETWPACLEDESFFYAKTIEFAELPIEGEWKKNYKILVAIKALP</sequence>
<comment type="caution">
    <text evidence="1">The sequence shown here is derived from an EMBL/GenBank/DDBJ whole genome shotgun (WGS) entry which is preliminary data.</text>
</comment>
<dbReference type="EMBL" id="NQMM01000038">
    <property type="protein sequence ID" value="PKQ76168.1"/>
    <property type="molecule type" value="Genomic_DNA"/>
</dbReference>
<evidence type="ECO:0000313" key="2">
    <source>
        <dbReference type="Proteomes" id="UP000233467"/>
    </source>
</evidence>
<accession>A0A2N3IVB7</accession>
<name>A0A2N3IVB7_AERSO</name>
<dbReference type="RefSeq" id="WP_101325185.1">
    <property type="nucleotide sequence ID" value="NZ_CAMTHQ010000012.1"/>
</dbReference>
<gene>
    <name evidence="1" type="ORF">CJP16_14130</name>
</gene>
<dbReference type="Proteomes" id="UP000233467">
    <property type="component" value="Unassembled WGS sequence"/>
</dbReference>
<evidence type="ECO:0000313" key="1">
    <source>
        <dbReference type="EMBL" id="PKQ76168.1"/>
    </source>
</evidence>